<dbReference type="PANTHER" id="PTHR43384:SF6">
    <property type="entry name" value="SEPTUM SITE-DETERMINING PROTEIN MIND HOMOLOG, CHLOROPLASTIC"/>
    <property type="match status" value="1"/>
</dbReference>
<keyword evidence="6" id="KW-1185">Reference proteome</keyword>
<dbReference type="Pfam" id="PF13614">
    <property type="entry name" value="AAA_31"/>
    <property type="match status" value="1"/>
</dbReference>
<evidence type="ECO:0000259" key="4">
    <source>
        <dbReference type="Pfam" id="PF13614"/>
    </source>
</evidence>
<dbReference type="eggNOG" id="COG2894">
    <property type="taxonomic scope" value="Bacteria"/>
</dbReference>
<proteinExistence type="predicted"/>
<feature type="domain" description="AAA" evidence="4">
    <location>
        <begin position="4"/>
        <end position="157"/>
    </location>
</feature>
<dbReference type="PATRIC" id="fig|742743.3.peg.710"/>
<dbReference type="GO" id="GO:0016887">
    <property type="term" value="F:ATP hydrolysis activity"/>
    <property type="evidence" value="ECO:0007669"/>
    <property type="project" value="TreeGrafter"/>
</dbReference>
<reference evidence="5 6" key="1">
    <citation type="submission" date="2011-11" db="EMBL/GenBank/DDBJ databases">
        <title>The Genome Sequence of Dialister succinatiphilus YIT 11850.</title>
        <authorList>
            <consortium name="The Broad Institute Genome Sequencing Platform"/>
            <person name="Earl A."/>
            <person name="Ward D."/>
            <person name="Feldgarden M."/>
            <person name="Gevers D."/>
            <person name="Morotomi M."/>
            <person name="Young S.K."/>
            <person name="Zeng Q."/>
            <person name="Gargeya S."/>
            <person name="Fitzgerald M."/>
            <person name="Haas B."/>
            <person name="Abouelleil A."/>
            <person name="Alvarado L."/>
            <person name="Arachchi H.M."/>
            <person name="Berlin A."/>
            <person name="Brown A."/>
            <person name="Chapman S.B."/>
            <person name="Dunbar C."/>
            <person name="Gearin G."/>
            <person name="Goldberg J."/>
            <person name="Griggs A."/>
            <person name="Gujja S."/>
            <person name="Heiman D."/>
            <person name="Howarth C."/>
            <person name="Lui A."/>
            <person name="MacDonald P.J.P."/>
            <person name="Montmayeur A."/>
            <person name="Murphy C."/>
            <person name="Neiman D."/>
            <person name="Pearson M."/>
            <person name="Priest M."/>
            <person name="Roberts A."/>
            <person name="Saif S."/>
            <person name="Shea T."/>
            <person name="Sisk P."/>
            <person name="Stolte C."/>
            <person name="Sykes S."/>
            <person name="Wortman J."/>
            <person name="Nusbaum C."/>
            <person name="Birren B."/>
        </authorList>
    </citation>
    <scope>NUCLEOTIDE SEQUENCE [LARGE SCALE GENOMIC DNA]</scope>
    <source>
        <strain evidence="5 6">YIT 11850</strain>
    </source>
</reference>
<dbReference type="HOGENOM" id="CLU_037612_0_1_9"/>
<keyword evidence="2" id="KW-0067">ATP-binding</keyword>
<dbReference type="GO" id="GO:0005524">
    <property type="term" value="F:ATP binding"/>
    <property type="evidence" value="ECO:0007669"/>
    <property type="project" value="UniProtKB-KW"/>
</dbReference>
<evidence type="ECO:0000313" key="5">
    <source>
        <dbReference type="EMBL" id="EHO63276.1"/>
    </source>
</evidence>
<dbReference type="RefSeq" id="WP_008859205.1">
    <property type="nucleotide sequence ID" value="NZ_JH591187.1"/>
</dbReference>
<sequence length="287" mass="32316">MAVIVSTASGKGGVGKTLITASLGITLSRLGKKVLLIDGDMGLRNMDLILGLENDCFYNICDLAEGKCFLEDAVLPVTDHLDFLPASQKESWETVFPAAMDTVMDDIHRLYDFIFIDCPAGMGKGVETAFRLSDRVILLVAPSWSSRRNADRLLPLIGKGKIWKYVLNRFTAKEGSGLSFQEVYDTLDEESFGGVIPYSIMADRLGNRGEIAEFREKSAYGRALYDVLRCLLKDKDIPAARWLSSLRLSDRENEEETERENDRNKRTERAGLSWHSSSSAYKWRRRR</sequence>
<dbReference type="Proteomes" id="UP000003277">
    <property type="component" value="Unassembled WGS sequence"/>
</dbReference>
<dbReference type="InterPro" id="IPR050625">
    <property type="entry name" value="ParA/MinD_ATPase"/>
</dbReference>
<evidence type="ECO:0000256" key="1">
    <source>
        <dbReference type="ARBA" id="ARBA00022741"/>
    </source>
</evidence>
<dbReference type="OrthoDB" id="9773088at2"/>
<dbReference type="GO" id="GO:0009898">
    <property type="term" value="C:cytoplasmic side of plasma membrane"/>
    <property type="evidence" value="ECO:0007669"/>
    <property type="project" value="TreeGrafter"/>
</dbReference>
<dbReference type="GO" id="GO:0051782">
    <property type="term" value="P:negative regulation of cell division"/>
    <property type="evidence" value="ECO:0007669"/>
    <property type="project" value="TreeGrafter"/>
</dbReference>
<evidence type="ECO:0000313" key="6">
    <source>
        <dbReference type="Proteomes" id="UP000003277"/>
    </source>
</evidence>
<feature type="compositionally biased region" description="Basic and acidic residues" evidence="3">
    <location>
        <begin position="260"/>
        <end position="269"/>
    </location>
</feature>
<dbReference type="InterPro" id="IPR025669">
    <property type="entry name" value="AAA_dom"/>
</dbReference>
<name>H1CZA8_9FIRM</name>
<comment type="caution">
    <text evidence="5">The sequence shown here is derived from an EMBL/GenBank/DDBJ whole genome shotgun (WGS) entry which is preliminary data.</text>
</comment>
<dbReference type="EMBL" id="ADLT01000017">
    <property type="protein sequence ID" value="EHO63276.1"/>
    <property type="molecule type" value="Genomic_DNA"/>
</dbReference>
<dbReference type="PANTHER" id="PTHR43384">
    <property type="entry name" value="SEPTUM SITE-DETERMINING PROTEIN MIND HOMOLOG, CHLOROPLASTIC-RELATED"/>
    <property type="match status" value="1"/>
</dbReference>
<organism evidence="5 6">
    <name type="scientific">Dialister succinatiphilus YIT 11850</name>
    <dbReference type="NCBI Taxonomy" id="742743"/>
    <lineage>
        <taxon>Bacteria</taxon>
        <taxon>Bacillati</taxon>
        <taxon>Bacillota</taxon>
        <taxon>Negativicutes</taxon>
        <taxon>Veillonellales</taxon>
        <taxon>Veillonellaceae</taxon>
        <taxon>Dialister</taxon>
    </lineage>
</organism>
<dbReference type="SUPFAM" id="SSF52540">
    <property type="entry name" value="P-loop containing nucleoside triphosphate hydrolases"/>
    <property type="match status" value="1"/>
</dbReference>
<dbReference type="GO" id="GO:0005829">
    <property type="term" value="C:cytosol"/>
    <property type="evidence" value="ECO:0007669"/>
    <property type="project" value="TreeGrafter"/>
</dbReference>
<evidence type="ECO:0000256" key="2">
    <source>
        <dbReference type="ARBA" id="ARBA00022840"/>
    </source>
</evidence>
<dbReference type="InterPro" id="IPR027417">
    <property type="entry name" value="P-loop_NTPase"/>
</dbReference>
<accession>H1CZA8</accession>
<protein>
    <recommendedName>
        <fullName evidence="4">AAA domain-containing protein</fullName>
    </recommendedName>
</protein>
<dbReference type="Gene3D" id="3.40.50.300">
    <property type="entry name" value="P-loop containing nucleotide triphosphate hydrolases"/>
    <property type="match status" value="1"/>
</dbReference>
<keyword evidence="1" id="KW-0547">Nucleotide-binding</keyword>
<evidence type="ECO:0000256" key="3">
    <source>
        <dbReference type="SAM" id="MobiDB-lite"/>
    </source>
</evidence>
<dbReference type="STRING" id="742743.HMPREF9453_00701"/>
<gene>
    <name evidence="5" type="ORF">HMPREF9453_00701</name>
</gene>
<dbReference type="AlphaFoldDB" id="H1CZA8"/>
<feature type="region of interest" description="Disordered" evidence="3">
    <location>
        <begin position="250"/>
        <end position="287"/>
    </location>
</feature>